<evidence type="ECO:0000313" key="2">
    <source>
        <dbReference type="EMBL" id="SIS45521.1"/>
    </source>
</evidence>
<dbReference type="STRING" id="1161099.SAMN05444817_104162"/>
<dbReference type="AlphaFoldDB" id="A0A1N7J8G5"/>
<keyword evidence="3" id="KW-1185">Reference proteome</keyword>
<dbReference type="InterPro" id="IPR029058">
    <property type="entry name" value="AB_hydrolase_fold"/>
</dbReference>
<keyword evidence="2" id="KW-0378">Hydrolase</keyword>
<feature type="domain" description="DUF1023" evidence="1">
    <location>
        <begin position="220"/>
        <end position="340"/>
    </location>
</feature>
<evidence type="ECO:0000313" key="3">
    <source>
        <dbReference type="Proteomes" id="UP000186292"/>
    </source>
</evidence>
<proteinExistence type="predicted"/>
<name>A0A1N7J8G5_9CORY</name>
<protein>
    <submittedName>
        <fullName evidence="2">Alpha/beta hydrolase</fullName>
    </submittedName>
</protein>
<accession>A0A1N7J8G5</accession>
<sequence>MLVATELSASAEALRRAAGSVRKRIDDTADTRISISNAGLAGEAADAGLDTLADLGRALANPADTMENIADILDETAAAQLFLDLMKDALINTIVPAPLRAAHEAMLAGISLMEKLLDEACSASISQECRLEHEQDLDRLVFHPEDPLSEISARLLETAPASVREVVEAEDALVLEGGPDGYSVMLGVKYDENGEPIPPQSVTTVVSGVGSGEPEKFALAVEEAKAVAEATGGAVVVWQGYSPPPTLLEGMSRVPASAGADDLAAFQYAVEERFPEARKVVVGHSYGSVVAARAAEEYGLFADELYIVGTPGINASHVDDLTLFGNDTKVSVADSPTDPILLLRSPLNALHGTDPGTAYFGAERVPGVRGGHTDYYQDEAFLRALAESAQK</sequence>
<dbReference type="InterPro" id="IPR010427">
    <property type="entry name" value="DUF1023"/>
</dbReference>
<dbReference type="Pfam" id="PF06259">
    <property type="entry name" value="Abhydrolase_8"/>
    <property type="match status" value="1"/>
</dbReference>
<evidence type="ECO:0000259" key="1">
    <source>
        <dbReference type="Pfam" id="PF06259"/>
    </source>
</evidence>
<organism evidence="2 3">
    <name type="scientific">Corynebacterium appendicis CIP 107643</name>
    <dbReference type="NCBI Taxonomy" id="1161099"/>
    <lineage>
        <taxon>Bacteria</taxon>
        <taxon>Bacillati</taxon>
        <taxon>Actinomycetota</taxon>
        <taxon>Actinomycetes</taxon>
        <taxon>Mycobacteriales</taxon>
        <taxon>Corynebacteriaceae</taxon>
        <taxon>Corynebacterium</taxon>
    </lineage>
</organism>
<dbReference type="GO" id="GO:0016787">
    <property type="term" value="F:hydrolase activity"/>
    <property type="evidence" value="ECO:0007669"/>
    <property type="project" value="UniProtKB-KW"/>
</dbReference>
<gene>
    <name evidence="2" type="ORF">SAMN05444817_104162</name>
</gene>
<reference evidence="3" key="1">
    <citation type="submission" date="2017-01" db="EMBL/GenBank/DDBJ databases">
        <authorList>
            <person name="Varghese N."/>
            <person name="Submissions S."/>
        </authorList>
    </citation>
    <scope>NUCLEOTIDE SEQUENCE [LARGE SCALE GENOMIC DNA]</scope>
    <source>
        <strain evidence="3">DSM 44531</strain>
    </source>
</reference>
<dbReference type="EMBL" id="FTOF01000004">
    <property type="protein sequence ID" value="SIS45521.1"/>
    <property type="molecule type" value="Genomic_DNA"/>
</dbReference>
<dbReference type="OrthoDB" id="5969911at2"/>
<dbReference type="Proteomes" id="UP000186292">
    <property type="component" value="Unassembled WGS sequence"/>
</dbReference>
<dbReference type="Gene3D" id="3.40.50.1820">
    <property type="entry name" value="alpha/beta hydrolase"/>
    <property type="match status" value="1"/>
</dbReference>
<dbReference type="SUPFAM" id="SSF53474">
    <property type="entry name" value="alpha/beta-Hydrolases"/>
    <property type="match status" value="1"/>
</dbReference>
<dbReference type="RefSeq" id="WP_076599050.1">
    <property type="nucleotide sequence ID" value="NZ_CP046976.1"/>
</dbReference>